<feature type="transmembrane region" description="Helical" evidence="1">
    <location>
        <begin position="77"/>
        <end position="96"/>
    </location>
</feature>
<keyword evidence="3" id="KW-1185">Reference proteome</keyword>
<evidence type="ECO:0000313" key="2">
    <source>
        <dbReference type="EMBL" id="KAH8701864.1"/>
    </source>
</evidence>
<organism evidence="2 3">
    <name type="scientific">Talaromyces proteolyticus</name>
    <dbReference type="NCBI Taxonomy" id="1131652"/>
    <lineage>
        <taxon>Eukaryota</taxon>
        <taxon>Fungi</taxon>
        <taxon>Dikarya</taxon>
        <taxon>Ascomycota</taxon>
        <taxon>Pezizomycotina</taxon>
        <taxon>Eurotiomycetes</taxon>
        <taxon>Eurotiomycetidae</taxon>
        <taxon>Eurotiales</taxon>
        <taxon>Trichocomaceae</taxon>
        <taxon>Talaromyces</taxon>
        <taxon>Talaromyces sect. Bacilispori</taxon>
    </lineage>
</organism>
<dbReference type="RefSeq" id="XP_046075240.1">
    <property type="nucleotide sequence ID" value="XM_046209207.1"/>
</dbReference>
<dbReference type="AlphaFoldDB" id="A0AAD4L273"/>
<proteinExistence type="predicted"/>
<protein>
    <submittedName>
        <fullName evidence="2">Uncharacterized protein</fullName>
    </submittedName>
</protein>
<name>A0AAD4L273_9EURO</name>
<gene>
    <name evidence="2" type="ORF">BGW36DRAFT_106809</name>
</gene>
<keyword evidence="1" id="KW-0472">Membrane</keyword>
<dbReference type="GeneID" id="70239494"/>
<sequence>MTANILEVLNVYNPLDYLKTFLPPSALLPFCMHLIWCWIPSPKFLLLSLLRSVFPTRFFVSSIAYRPHGWILKRAFSWFWVGYVWNHFGCAFLMYVEKRSTTTLDIYIGMLGCMGI</sequence>
<evidence type="ECO:0000313" key="3">
    <source>
        <dbReference type="Proteomes" id="UP001201262"/>
    </source>
</evidence>
<accession>A0AAD4L273</accession>
<evidence type="ECO:0000256" key="1">
    <source>
        <dbReference type="SAM" id="Phobius"/>
    </source>
</evidence>
<dbReference type="EMBL" id="JAJTJA010000003">
    <property type="protein sequence ID" value="KAH8701864.1"/>
    <property type="molecule type" value="Genomic_DNA"/>
</dbReference>
<keyword evidence="1" id="KW-1133">Transmembrane helix</keyword>
<reference evidence="2" key="1">
    <citation type="submission" date="2021-12" db="EMBL/GenBank/DDBJ databases">
        <title>Convergent genome expansion in fungi linked to evolution of root-endophyte symbiosis.</title>
        <authorList>
            <consortium name="DOE Joint Genome Institute"/>
            <person name="Ke Y.-H."/>
            <person name="Bonito G."/>
            <person name="Liao H.-L."/>
            <person name="Looney B."/>
            <person name="Rojas-Flechas A."/>
            <person name="Nash J."/>
            <person name="Hameed K."/>
            <person name="Schadt C."/>
            <person name="Martin F."/>
            <person name="Crous P.W."/>
            <person name="Miettinen O."/>
            <person name="Magnuson J.K."/>
            <person name="Labbe J."/>
            <person name="Jacobson D."/>
            <person name="Doktycz M.J."/>
            <person name="Veneault-Fourrey C."/>
            <person name="Kuo A."/>
            <person name="Mondo S."/>
            <person name="Calhoun S."/>
            <person name="Riley R."/>
            <person name="Ohm R."/>
            <person name="LaButti K."/>
            <person name="Andreopoulos B."/>
            <person name="Pangilinan J."/>
            <person name="Nolan M."/>
            <person name="Tritt A."/>
            <person name="Clum A."/>
            <person name="Lipzen A."/>
            <person name="Daum C."/>
            <person name="Barry K."/>
            <person name="Grigoriev I.V."/>
            <person name="Vilgalys R."/>
        </authorList>
    </citation>
    <scope>NUCLEOTIDE SEQUENCE</scope>
    <source>
        <strain evidence="2">PMI_201</strain>
    </source>
</reference>
<keyword evidence="1" id="KW-0812">Transmembrane</keyword>
<comment type="caution">
    <text evidence="2">The sequence shown here is derived from an EMBL/GenBank/DDBJ whole genome shotgun (WGS) entry which is preliminary data.</text>
</comment>
<dbReference type="Proteomes" id="UP001201262">
    <property type="component" value="Unassembled WGS sequence"/>
</dbReference>